<dbReference type="EMBL" id="BAABEO010000024">
    <property type="protein sequence ID" value="GAA3696590.1"/>
    <property type="molecule type" value="Genomic_DNA"/>
</dbReference>
<dbReference type="Proteomes" id="UP001500752">
    <property type="component" value="Unassembled WGS sequence"/>
</dbReference>
<dbReference type="InterPro" id="IPR017741">
    <property type="entry name" value="FAD-dependent_OxRdtase_HpnW"/>
</dbReference>
<comment type="cofactor">
    <cofactor evidence="1">
        <name>FAD</name>
        <dbReference type="ChEBI" id="CHEBI:57692"/>
    </cofactor>
</comment>
<keyword evidence="4" id="KW-0560">Oxidoreductase</keyword>
<reference evidence="7" key="1">
    <citation type="journal article" date="2019" name="Int. J. Syst. Evol. Microbiol.">
        <title>The Global Catalogue of Microorganisms (GCM) 10K type strain sequencing project: providing services to taxonomists for standard genome sequencing and annotation.</title>
        <authorList>
            <consortium name="The Broad Institute Genomics Platform"/>
            <consortium name="The Broad Institute Genome Sequencing Center for Infectious Disease"/>
            <person name="Wu L."/>
            <person name="Ma J."/>
        </authorList>
    </citation>
    <scope>NUCLEOTIDE SEQUENCE [LARGE SCALE GENOMIC DNA]</scope>
    <source>
        <strain evidence="7">JCM 30742</strain>
    </source>
</reference>
<accession>A0ABP7CXX6</accession>
<dbReference type="InterPro" id="IPR036188">
    <property type="entry name" value="FAD/NAD-bd_sf"/>
</dbReference>
<evidence type="ECO:0000313" key="6">
    <source>
        <dbReference type="EMBL" id="GAA3696590.1"/>
    </source>
</evidence>
<dbReference type="SUPFAM" id="SSF51905">
    <property type="entry name" value="FAD/NAD(P)-binding domain"/>
    <property type="match status" value="1"/>
</dbReference>
<keyword evidence="3" id="KW-0285">Flavoprotein</keyword>
<dbReference type="Gene3D" id="3.30.9.10">
    <property type="entry name" value="D-Amino Acid Oxidase, subunit A, domain 2"/>
    <property type="match status" value="1"/>
</dbReference>
<evidence type="ECO:0000256" key="4">
    <source>
        <dbReference type="ARBA" id="ARBA00023002"/>
    </source>
</evidence>
<keyword evidence="7" id="KW-1185">Reference proteome</keyword>
<sequence length="407" mass="43431">MDVGPGASTIEYVNTETFPQTTSTDVLIVGAGIIGLAHAALAADRGLTVTVIERDHRAVGASIRNFGHCCITAQSGELYELARNGRKHWLDFASRAGFWAREAGALVVARTATELAVLQELSGLREPGEIVLLTAAEIRARLGTASANASVAGGAWLRDDLRVDPRTTVAELAGWLSRQAGVTVRWNTSALGFDAGTSRKAAVRTSRGTIEADRVFVCVGHDVDYLFPDVAAEHGIRRCALQMAMAERPAGLDLEEAVLTATSMLRYDAFTEVPSAQALRDEVAATAPELLDIGANVMFTQRPDGTLLLGDSHAYDLTQDPFLAESTGERLLEEIRSVLDVEDLTVTQRWQGIYASSEKGPLLVRDVAPGVTAVSVTSGIGMTVSFGLAERNLAHDNRANHNRAALA</sequence>
<dbReference type="PANTHER" id="PTHR13847:SF286">
    <property type="entry name" value="D-AMINO ACID DEHYDROGENASE"/>
    <property type="match status" value="1"/>
</dbReference>
<dbReference type="Pfam" id="PF01266">
    <property type="entry name" value="DAO"/>
    <property type="match status" value="1"/>
</dbReference>
<dbReference type="Gene3D" id="3.50.50.60">
    <property type="entry name" value="FAD/NAD(P)-binding domain"/>
    <property type="match status" value="1"/>
</dbReference>
<comment type="similarity">
    <text evidence="2">Belongs to the DadA oxidoreductase family.</text>
</comment>
<organism evidence="6 7">
    <name type="scientific">Arthrobacter ginkgonis</name>
    <dbReference type="NCBI Taxonomy" id="1630594"/>
    <lineage>
        <taxon>Bacteria</taxon>
        <taxon>Bacillati</taxon>
        <taxon>Actinomycetota</taxon>
        <taxon>Actinomycetes</taxon>
        <taxon>Micrococcales</taxon>
        <taxon>Micrococcaceae</taxon>
        <taxon>Arthrobacter</taxon>
    </lineage>
</organism>
<gene>
    <name evidence="6" type="ORF">GCM10023081_37050</name>
</gene>
<feature type="domain" description="FAD dependent oxidoreductase" evidence="5">
    <location>
        <begin position="25"/>
        <end position="390"/>
    </location>
</feature>
<evidence type="ECO:0000256" key="3">
    <source>
        <dbReference type="ARBA" id="ARBA00022630"/>
    </source>
</evidence>
<dbReference type="PANTHER" id="PTHR13847">
    <property type="entry name" value="SARCOSINE DEHYDROGENASE-RELATED"/>
    <property type="match status" value="1"/>
</dbReference>
<evidence type="ECO:0000313" key="7">
    <source>
        <dbReference type="Proteomes" id="UP001500752"/>
    </source>
</evidence>
<comment type="caution">
    <text evidence="6">The sequence shown here is derived from an EMBL/GenBank/DDBJ whole genome shotgun (WGS) entry which is preliminary data.</text>
</comment>
<proteinExistence type="inferred from homology"/>
<evidence type="ECO:0000256" key="2">
    <source>
        <dbReference type="ARBA" id="ARBA00009410"/>
    </source>
</evidence>
<name>A0ABP7CXX6_9MICC</name>
<dbReference type="NCBIfam" id="TIGR03364">
    <property type="entry name" value="HpnW_proposed"/>
    <property type="match status" value="1"/>
</dbReference>
<protein>
    <submittedName>
        <fullName evidence="6">TIGR03364 family FAD-dependent oxidoreductase</fullName>
    </submittedName>
</protein>
<evidence type="ECO:0000259" key="5">
    <source>
        <dbReference type="Pfam" id="PF01266"/>
    </source>
</evidence>
<dbReference type="InterPro" id="IPR006076">
    <property type="entry name" value="FAD-dep_OxRdtase"/>
</dbReference>
<evidence type="ECO:0000256" key="1">
    <source>
        <dbReference type="ARBA" id="ARBA00001974"/>
    </source>
</evidence>